<dbReference type="GO" id="GO:0016020">
    <property type="term" value="C:membrane"/>
    <property type="evidence" value="ECO:0007669"/>
    <property type="project" value="UniProtKB-SubCell"/>
</dbReference>
<dbReference type="GO" id="GO:0005829">
    <property type="term" value="C:cytosol"/>
    <property type="evidence" value="ECO:0007669"/>
    <property type="project" value="GOC"/>
</dbReference>
<feature type="domain" description="PX" evidence="12">
    <location>
        <begin position="314"/>
        <end position="428"/>
    </location>
</feature>
<evidence type="ECO:0000256" key="3">
    <source>
        <dbReference type="ARBA" id="ARBA00004496"/>
    </source>
</evidence>
<feature type="compositionally biased region" description="Gly residues" evidence="11">
    <location>
        <begin position="285"/>
        <end position="296"/>
    </location>
</feature>
<dbReference type="EMBL" id="CAVMBE010000034">
    <property type="protein sequence ID" value="CAK4030076.1"/>
    <property type="molecule type" value="Genomic_DNA"/>
</dbReference>
<keyword evidence="9" id="KW-0472">Membrane</keyword>
<dbReference type="GO" id="GO:0032266">
    <property type="term" value="F:phosphatidylinositol-3-phosphate binding"/>
    <property type="evidence" value="ECO:0007669"/>
    <property type="project" value="TreeGrafter"/>
</dbReference>
<dbReference type="Gene3D" id="3.30.1520.10">
    <property type="entry name" value="Phox-like domain"/>
    <property type="match status" value="1"/>
</dbReference>
<keyword evidence="6" id="KW-0813">Transport</keyword>
<evidence type="ECO:0000256" key="5">
    <source>
        <dbReference type="ARBA" id="ARBA00014268"/>
    </source>
</evidence>
<dbReference type="SMART" id="SM00312">
    <property type="entry name" value="PX"/>
    <property type="match status" value="1"/>
</dbReference>
<gene>
    <name evidence="13" type="ORF">LECACI_7A005390</name>
</gene>
<dbReference type="GO" id="GO:0006623">
    <property type="term" value="P:protein targeting to vacuole"/>
    <property type="evidence" value="ECO:0007669"/>
    <property type="project" value="TreeGrafter"/>
</dbReference>
<keyword evidence="8" id="KW-0653">Protein transport</keyword>
<keyword evidence="7" id="KW-0963">Cytoplasm</keyword>
<accession>A0AAI9EBE6</accession>
<dbReference type="CDD" id="cd07597">
    <property type="entry name" value="BAR_SNX8"/>
    <property type="match status" value="1"/>
</dbReference>
<dbReference type="AlphaFoldDB" id="A0AAI9EBE6"/>
<keyword evidence="14" id="KW-1185">Reference proteome</keyword>
<organism evidence="13 14">
    <name type="scientific">Lecanosticta acicola</name>
    <dbReference type="NCBI Taxonomy" id="111012"/>
    <lineage>
        <taxon>Eukaryota</taxon>
        <taxon>Fungi</taxon>
        <taxon>Dikarya</taxon>
        <taxon>Ascomycota</taxon>
        <taxon>Pezizomycotina</taxon>
        <taxon>Dothideomycetes</taxon>
        <taxon>Dothideomycetidae</taxon>
        <taxon>Mycosphaerellales</taxon>
        <taxon>Mycosphaerellaceae</taxon>
        <taxon>Lecanosticta</taxon>
    </lineage>
</organism>
<comment type="function">
    <text evidence="1">Required for vacuolar protein sorting.</text>
</comment>
<dbReference type="GO" id="GO:0042147">
    <property type="term" value="P:retrograde transport, endosome to Golgi"/>
    <property type="evidence" value="ECO:0007669"/>
    <property type="project" value="InterPro"/>
</dbReference>
<evidence type="ECO:0000313" key="14">
    <source>
        <dbReference type="Proteomes" id="UP001296104"/>
    </source>
</evidence>
<dbReference type="InterPro" id="IPR001683">
    <property type="entry name" value="PX_dom"/>
</dbReference>
<evidence type="ECO:0000256" key="2">
    <source>
        <dbReference type="ARBA" id="ARBA00004287"/>
    </source>
</evidence>
<dbReference type="InterPro" id="IPR028662">
    <property type="entry name" value="SNX8/Mvp1"/>
</dbReference>
<dbReference type="Pfam" id="PF19566">
    <property type="entry name" value="Snx8_BAR_dom"/>
    <property type="match status" value="1"/>
</dbReference>
<dbReference type="InterPro" id="IPR036871">
    <property type="entry name" value="PX_dom_sf"/>
</dbReference>
<dbReference type="InterPro" id="IPR035704">
    <property type="entry name" value="SNX8/Mvp1_PX"/>
</dbReference>
<dbReference type="Gene3D" id="1.10.238.10">
    <property type="entry name" value="EF-hand"/>
    <property type="match status" value="1"/>
</dbReference>
<feature type="compositionally biased region" description="Polar residues" evidence="11">
    <location>
        <begin position="298"/>
        <end position="311"/>
    </location>
</feature>
<feature type="region of interest" description="Disordered" evidence="11">
    <location>
        <begin position="1"/>
        <end position="56"/>
    </location>
</feature>
<comment type="subcellular location">
    <subcellularLocation>
        <location evidence="3">Cytoplasm</location>
    </subcellularLocation>
    <subcellularLocation>
        <location evidence="2">Membrane</location>
        <topology evidence="2">Peripheral membrane protein</topology>
        <orientation evidence="2">Cytoplasmic side</orientation>
    </subcellularLocation>
</comment>
<sequence>MSLFGDDTDVPSRPTNKSSLFDDDTATPAARNNNSIFVDSAADDSNDSPWGFTPSKRNLGGTRNKVKTLLADADVPDLYIDTFDRLQVGGFVSTREAKKLVDESGVGAPEREKIWSLVGQDDRLTRGEVNVLIALIGLAKEGEELGLDAVDERRDKLPVPDLLMKTADMPATTPQQDETQTGARQESPNQTGNGLRKTSFGAGFGESDPWASPQMHKGHEHLNGGGAGQRTTSAFTTSAAEPSDTSGNYENGQSGTGQGTGSSWGGTSYEGGNTESFGNAAATGEGSGFGDEGNGSGTTRRPPQPRVQTNKGVEELVTVNLLEEKEGMFMFQHRNYEVASVRRNSKVIRRYSDFVWLLDCLHKRYPFRQLPLLPPKRVAINGNHIAADSTFIEKRRRGLARFANALVRHPVLREEQLVVMFLTVPTELAVWRKQATISVQEEFVGRTLPPTLEDSLPQDLLDTFDTVRSGVRRSAELYINLCNLVERLCKRKEALAGEYGRMTLNLDSITETSNDTYAIDNSDVPQLNEGIKGTARHIGTSQSLLEDEARAWDEGVLEDLKTMRDLLVSVRDMFDRRDRYARDNIPQLEKRIQQNEQKLQNIRAKGDAAKPGEAEKVENAITGDKQSIVDQHARGVFIKECIRDELLFFQSTQYRASRLHQDWAQERVKYSELQADNFRAMIDTVERMPLGE</sequence>
<dbReference type="InterPro" id="IPR027267">
    <property type="entry name" value="AH/BAR_dom_sf"/>
</dbReference>
<feature type="compositionally biased region" description="Polar residues" evidence="11">
    <location>
        <begin position="172"/>
        <end position="193"/>
    </location>
</feature>
<evidence type="ECO:0000256" key="9">
    <source>
        <dbReference type="ARBA" id="ARBA00023136"/>
    </source>
</evidence>
<evidence type="ECO:0000313" key="13">
    <source>
        <dbReference type="EMBL" id="CAK4030076.1"/>
    </source>
</evidence>
<evidence type="ECO:0000259" key="12">
    <source>
        <dbReference type="PROSITE" id="PS50195"/>
    </source>
</evidence>
<dbReference type="Gene3D" id="1.20.1270.60">
    <property type="entry name" value="Arfaptin homology (AH) domain/BAR domain"/>
    <property type="match status" value="1"/>
</dbReference>
<feature type="compositionally biased region" description="Polar residues" evidence="11">
    <location>
        <begin position="229"/>
        <end position="251"/>
    </location>
</feature>
<dbReference type="InterPro" id="IPR045734">
    <property type="entry name" value="Snx8_BAR_dom"/>
</dbReference>
<evidence type="ECO:0000256" key="7">
    <source>
        <dbReference type="ARBA" id="ARBA00022490"/>
    </source>
</evidence>
<comment type="similarity">
    <text evidence="4">Belongs to the sorting nexin family.</text>
</comment>
<dbReference type="Proteomes" id="UP001296104">
    <property type="component" value="Unassembled WGS sequence"/>
</dbReference>
<dbReference type="CDD" id="cd06866">
    <property type="entry name" value="PX_SNX8_Mvp1p_like"/>
    <property type="match status" value="1"/>
</dbReference>
<evidence type="ECO:0000256" key="6">
    <source>
        <dbReference type="ARBA" id="ARBA00022448"/>
    </source>
</evidence>
<dbReference type="FunFam" id="1.20.1270.60:FF:000072">
    <property type="entry name" value="Sorting nexin MVP1"/>
    <property type="match status" value="1"/>
</dbReference>
<protein>
    <recommendedName>
        <fullName evidence="5">Sorting nexin MVP1</fullName>
    </recommendedName>
    <alternativeName>
        <fullName evidence="10">Sorting nexin mvp1</fullName>
    </alternativeName>
</protein>
<evidence type="ECO:0000256" key="4">
    <source>
        <dbReference type="ARBA" id="ARBA00010883"/>
    </source>
</evidence>
<feature type="region of interest" description="Disordered" evidence="11">
    <location>
        <begin position="165"/>
        <end position="312"/>
    </location>
</feature>
<name>A0AAI9EBE6_9PEZI</name>
<proteinExistence type="inferred from homology"/>
<dbReference type="PANTHER" id="PTHR47554">
    <property type="entry name" value="SORTING NEXIN MVP1"/>
    <property type="match status" value="1"/>
</dbReference>
<evidence type="ECO:0000256" key="10">
    <source>
        <dbReference type="ARBA" id="ARBA00072009"/>
    </source>
</evidence>
<dbReference type="Pfam" id="PF00787">
    <property type="entry name" value="PX"/>
    <property type="match status" value="1"/>
</dbReference>
<feature type="compositionally biased region" description="Gly residues" evidence="11">
    <location>
        <begin position="254"/>
        <end position="264"/>
    </location>
</feature>
<evidence type="ECO:0000256" key="11">
    <source>
        <dbReference type="SAM" id="MobiDB-lite"/>
    </source>
</evidence>
<dbReference type="PROSITE" id="PS50195">
    <property type="entry name" value="PX"/>
    <property type="match status" value="1"/>
</dbReference>
<dbReference type="FunFam" id="3.30.1520.10:FF:000037">
    <property type="entry name" value="Sorting nexin mvp-1"/>
    <property type="match status" value="1"/>
</dbReference>
<dbReference type="GO" id="GO:0005768">
    <property type="term" value="C:endosome"/>
    <property type="evidence" value="ECO:0007669"/>
    <property type="project" value="TreeGrafter"/>
</dbReference>
<reference evidence="13" key="1">
    <citation type="submission" date="2023-11" db="EMBL/GenBank/DDBJ databases">
        <authorList>
            <person name="Alioto T."/>
            <person name="Alioto T."/>
            <person name="Gomez Garrido J."/>
        </authorList>
    </citation>
    <scope>NUCLEOTIDE SEQUENCE</scope>
</reference>
<evidence type="ECO:0000256" key="8">
    <source>
        <dbReference type="ARBA" id="ARBA00022927"/>
    </source>
</evidence>
<evidence type="ECO:0000256" key="1">
    <source>
        <dbReference type="ARBA" id="ARBA00002474"/>
    </source>
</evidence>
<comment type="caution">
    <text evidence="13">The sequence shown here is derived from an EMBL/GenBank/DDBJ whole genome shotgun (WGS) entry which is preliminary data.</text>
</comment>
<dbReference type="SUPFAM" id="SSF64268">
    <property type="entry name" value="PX domain"/>
    <property type="match status" value="1"/>
</dbReference>
<dbReference type="PANTHER" id="PTHR47554:SF1">
    <property type="entry name" value="SORTING NEXIN MVP1"/>
    <property type="match status" value="1"/>
</dbReference>